<comment type="caution">
    <text evidence="2">The sequence shown here is derived from an EMBL/GenBank/DDBJ whole genome shotgun (WGS) entry which is preliminary data.</text>
</comment>
<dbReference type="PROSITE" id="PS51462">
    <property type="entry name" value="NUDIX"/>
    <property type="match status" value="1"/>
</dbReference>
<evidence type="ECO:0000313" key="3">
    <source>
        <dbReference type="Proteomes" id="UP000403266"/>
    </source>
</evidence>
<dbReference type="Proteomes" id="UP000403266">
    <property type="component" value="Unassembled WGS sequence"/>
</dbReference>
<dbReference type="Gene3D" id="3.90.79.10">
    <property type="entry name" value="Nucleoside Triphosphate Pyrophosphohydrolase"/>
    <property type="match status" value="1"/>
</dbReference>
<dbReference type="InterPro" id="IPR015797">
    <property type="entry name" value="NUDIX_hydrolase-like_dom_sf"/>
</dbReference>
<protein>
    <submittedName>
        <fullName evidence="2">NUDIX domain-containing protein</fullName>
    </submittedName>
</protein>
<evidence type="ECO:0000313" key="2">
    <source>
        <dbReference type="EMBL" id="MPR30958.1"/>
    </source>
</evidence>
<dbReference type="EMBL" id="VOSK01000497">
    <property type="protein sequence ID" value="MPR30958.1"/>
    <property type="molecule type" value="Genomic_DNA"/>
</dbReference>
<sequence length="139" mass="15558">MIEMIRYDNTPTVVVVLVPLRGGLLMVRRALPGEGFGKLALPGGYQMLGQSWQEAGAREMMEETGVIISPEALRVVTVETTPDRRQNLLFCQSPPVEHQGAFVHDAEVSEIRVIHEPTETAFPRHTRVVREFFMNSGDL</sequence>
<dbReference type="GO" id="GO:0003824">
    <property type="term" value="F:catalytic activity"/>
    <property type="evidence" value="ECO:0007669"/>
    <property type="project" value="UniProtKB-ARBA"/>
</dbReference>
<organism evidence="2 3">
    <name type="scientific">Microvirga tunisiensis</name>
    <dbReference type="NCBI Taxonomy" id="2108360"/>
    <lineage>
        <taxon>Bacteria</taxon>
        <taxon>Pseudomonadati</taxon>
        <taxon>Pseudomonadota</taxon>
        <taxon>Alphaproteobacteria</taxon>
        <taxon>Hyphomicrobiales</taxon>
        <taxon>Methylobacteriaceae</taxon>
        <taxon>Microvirga</taxon>
    </lineage>
</organism>
<proteinExistence type="predicted"/>
<dbReference type="Pfam" id="PF00293">
    <property type="entry name" value="NUDIX"/>
    <property type="match status" value="1"/>
</dbReference>
<keyword evidence="3" id="KW-1185">Reference proteome</keyword>
<name>A0A5N7MVN7_9HYPH</name>
<feature type="domain" description="Nudix hydrolase" evidence="1">
    <location>
        <begin position="7"/>
        <end position="139"/>
    </location>
</feature>
<dbReference type="SUPFAM" id="SSF55811">
    <property type="entry name" value="Nudix"/>
    <property type="match status" value="1"/>
</dbReference>
<evidence type="ECO:0000259" key="1">
    <source>
        <dbReference type="PROSITE" id="PS51462"/>
    </source>
</evidence>
<dbReference type="AlphaFoldDB" id="A0A5N7MVN7"/>
<gene>
    <name evidence="2" type="ORF">FS320_40070</name>
</gene>
<dbReference type="InterPro" id="IPR000086">
    <property type="entry name" value="NUDIX_hydrolase_dom"/>
</dbReference>
<accession>A0A5N7MVN7</accession>
<reference evidence="2 3" key="1">
    <citation type="journal article" date="2019" name="Syst. Appl. Microbiol.">
        <title>Microvirga tunisiensis sp. nov., a root nodule symbiotic bacterium isolated from Lupinus micranthus and L. luteus grown in Northern Tunisia.</title>
        <authorList>
            <person name="Msaddak A."/>
            <person name="Rejili M."/>
            <person name="Duran D."/>
            <person name="Mars M."/>
            <person name="Palacios J.M."/>
            <person name="Ruiz-Argueso T."/>
            <person name="Rey L."/>
            <person name="Imperial J."/>
        </authorList>
    </citation>
    <scope>NUCLEOTIDE SEQUENCE [LARGE SCALE GENOMIC DNA]</scope>
    <source>
        <strain evidence="2 3">Lmie10</strain>
    </source>
</reference>